<dbReference type="AlphaFoldDB" id="A0A652KK04"/>
<dbReference type="PANTHER" id="PTHR30055:SF148">
    <property type="entry name" value="TETR-FAMILY TRANSCRIPTIONAL REGULATOR"/>
    <property type="match status" value="1"/>
</dbReference>
<dbReference type="Gene3D" id="1.10.10.60">
    <property type="entry name" value="Homeodomain-like"/>
    <property type="match status" value="1"/>
</dbReference>
<dbReference type="SUPFAM" id="SSF48498">
    <property type="entry name" value="Tetracyclin repressor-like, C-terminal domain"/>
    <property type="match status" value="1"/>
</dbReference>
<evidence type="ECO:0000256" key="4">
    <source>
        <dbReference type="PROSITE-ProRule" id="PRU00335"/>
    </source>
</evidence>
<evidence type="ECO:0000256" key="1">
    <source>
        <dbReference type="ARBA" id="ARBA00023015"/>
    </source>
</evidence>
<keyword evidence="1" id="KW-0805">Transcription regulation</keyword>
<dbReference type="SUPFAM" id="SSF46689">
    <property type="entry name" value="Homeodomain-like"/>
    <property type="match status" value="1"/>
</dbReference>
<dbReference type="InterPro" id="IPR001647">
    <property type="entry name" value="HTH_TetR"/>
</dbReference>
<keyword evidence="2 4" id="KW-0238">DNA-binding</keyword>
<dbReference type="InterPro" id="IPR009057">
    <property type="entry name" value="Homeodomain-like_sf"/>
</dbReference>
<dbReference type="GO" id="GO:0003700">
    <property type="term" value="F:DNA-binding transcription factor activity"/>
    <property type="evidence" value="ECO:0007669"/>
    <property type="project" value="TreeGrafter"/>
</dbReference>
<organism evidence="7">
    <name type="scientific">Streptomyces sp. gb1(2016)</name>
    <dbReference type="NCBI Taxonomy" id="1828321"/>
    <lineage>
        <taxon>Bacteria</taxon>
        <taxon>Bacillati</taxon>
        <taxon>Actinomycetota</taxon>
        <taxon>Actinomycetes</taxon>
        <taxon>Kitasatosporales</taxon>
        <taxon>Streptomycetaceae</taxon>
        <taxon>Streptomyces</taxon>
    </lineage>
</organism>
<proteinExistence type="predicted"/>
<dbReference type="EMBL" id="RDBM01000037">
    <property type="protein sequence ID" value="TXS23982.1"/>
    <property type="molecule type" value="Genomic_DNA"/>
</dbReference>
<sequence>MPPPNGDAPDRMDGDHRRNPRRRGEELKNAILAAALEELAEAGYAGLTMERVATRARTGKAALYRRWPNRAELVVEACTVHRLSDADMPDTGALRTDVIAALHQLCANLATSHGDLLRGLLAESVHDPELAQLVRERVHTAGPGAIQGVLLRAVARGEIEPWIPASRRATVAVDLLRNYYFLHGAPIPEGVITEIVDDVYLPLLLAPPGALPSTGSGQAPNGTAGDI</sequence>
<dbReference type="PRINTS" id="PR00455">
    <property type="entry name" value="HTHTETR"/>
</dbReference>
<dbReference type="InterPro" id="IPR036271">
    <property type="entry name" value="Tet_transcr_reg_TetR-rel_C_sf"/>
</dbReference>
<dbReference type="PROSITE" id="PS50977">
    <property type="entry name" value="HTH_TETR_2"/>
    <property type="match status" value="1"/>
</dbReference>
<dbReference type="InterPro" id="IPR050109">
    <property type="entry name" value="HTH-type_TetR-like_transc_reg"/>
</dbReference>
<evidence type="ECO:0000256" key="5">
    <source>
        <dbReference type="SAM" id="MobiDB-lite"/>
    </source>
</evidence>
<dbReference type="Gene3D" id="1.10.357.10">
    <property type="entry name" value="Tetracycline Repressor, domain 2"/>
    <property type="match status" value="1"/>
</dbReference>
<evidence type="ECO:0000256" key="2">
    <source>
        <dbReference type="ARBA" id="ARBA00023125"/>
    </source>
</evidence>
<protein>
    <submittedName>
        <fullName evidence="7">TetR/AcrR family transcriptional regulator</fullName>
    </submittedName>
</protein>
<feature type="compositionally biased region" description="Basic and acidic residues" evidence="5">
    <location>
        <begin position="8"/>
        <end position="24"/>
    </location>
</feature>
<dbReference type="Pfam" id="PF00440">
    <property type="entry name" value="TetR_N"/>
    <property type="match status" value="1"/>
</dbReference>
<evidence type="ECO:0000256" key="3">
    <source>
        <dbReference type="ARBA" id="ARBA00023163"/>
    </source>
</evidence>
<dbReference type="Pfam" id="PF16859">
    <property type="entry name" value="TetR_C_11"/>
    <property type="match status" value="1"/>
</dbReference>
<evidence type="ECO:0000313" key="7">
    <source>
        <dbReference type="EMBL" id="TXS23982.1"/>
    </source>
</evidence>
<dbReference type="InterPro" id="IPR011075">
    <property type="entry name" value="TetR_C"/>
</dbReference>
<reference evidence="7" key="1">
    <citation type="submission" date="2018-10" db="EMBL/GenBank/DDBJ databases">
        <authorList>
            <person name="Hariharan J."/>
            <person name="Choudoir M.J."/>
            <person name="Diebold P."/>
            <person name="Panke-Buisse K."/>
            <person name="Campbell A.N."/>
            <person name="Buckley D.H."/>
        </authorList>
    </citation>
    <scope>NUCLEOTIDE SEQUENCE</scope>
    <source>
        <strain evidence="7">Gb1</strain>
    </source>
</reference>
<name>A0A652KK04_9ACTN</name>
<comment type="caution">
    <text evidence="7">The sequence shown here is derived from an EMBL/GenBank/DDBJ whole genome shotgun (WGS) entry which is preliminary data.</text>
</comment>
<evidence type="ECO:0000259" key="6">
    <source>
        <dbReference type="PROSITE" id="PS50977"/>
    </source>
</evidence>
<dbReference type="GO" id="GO:0000976">
    <property type="term" value="F:transcription cis-regulatory region binding"/>
    <property type="evidence" value="ECO:0007669"/>
    <property type="project" value="TreeGrafter"/>
</dbReference>
<keyword evidence="3" id="KW-0804">Transcription</keyword>
<accession>A0A652KK04</accession>
<dbReference type="PANTHER" id="PTHR30055">
    <property type="entry name" value="HTH-TYPE TRANSCRIPTIONAL REGULATOR RUTR"/>
    <property type="match status" value="1"/>
</dbReference>
<feature type="domain" description="HTH tetR-type" evidence="6">
    <location>
        <begin position="25"/>
        <end position="85"/>
    </location>
</feature>
<feature type="region of interest" description="Disordered" evidence="5">
    <location>
        <begin position="1"/>
        <end position="24"/>
    </location>
</feature>
<feature type="DNA-binding region" description="H-T-H motif" evidence="4">
    <location>
        <begin position="48"/>
        <end position="67"/>
    </location>
</feature>
<gene>
    <name evidence="7" type="ORF">EAO74_26065</name>
</gene>